<dbReference type="AlphaFoldDB" id="A0ABD1T719"/>
<accession>A0ABD1T719</accession>
<name>A0ABD1T719_9LAMI</name>
<dbReference type="Proteomes" id="UP001604277">
    <property type="component" value="Unassembled WGS sequence"/>
</dbReference>
<comment type="caution">
    <text evidence="1">The sequence shown here is derived from an EMBL/GenBank/DDBJ whole genome shotgun (WGS) entry which is preliminary data.</text>
</comment>
<proteinExistence type="predicted"/>
<sequence>MKPKNGAISLSLNFDDMFPGQKRSREGWNPDSISSFFALSPRFLSNFKLKLNFMERGKDKVDNFALQKFITCSTRDDLTVILTFLSKKDSRCIRLKSKGLRLLVNKDLGFYRYNVQKFGTSGAIYPFFFKTDMLS</sequence>
<evidence type="ECO:0000313" key="2">
    <source>
        <dbReference type="Proteomes" id="UP001604277"/>
    </source>
</evidence>
<evidence type="ECO:0000313" key="1">
    <source>
        <dbReference type="EMBL" id="KAL2508528.1"/>
    </source>
</evidence>
<reference evidence="2" key="1">
    <citation type="submission" date="2024-07" db="EMBL/GenBank/DDBJ databases">
        <title>Two chromosome-level genome assemblies of Korean endemic species Abeliophyllum distichum and Forsythia ovata (Oleaceae).</title>
        <authorList>
            <person name="Jang H."/>
        </authorList>
    </citation>
    <scope>NUCLEOTIDE SEQUENCE [LARGE SCALE GENOMIC DNA]</scope>
</reference>
<protein>
    <submittedName>
        <fullName evidence="1">Uncharacterized protein</fullName>
    </submittedName>
</protein>
<keyword evidence="2" id="KW-1185">Reference proteome</keyword>
<organism evidence="1 2">
    <name type="scientific">Forsythia ovata</name>
    <dbReference type="NCBI Taxonomy" id="205694"/>
    <lineage>
        <taxon>Eukaryota</taxon>
        <taxon>Viridiplantae</taxon>
        <taxon>Streptophyta</taxon>
        <taxon>Embryophyta</taxon>
        <taxon>Tracheophyta</taxon>
        <taxon>Spermatophyta</taxon>
        <taxon>Magnoliopsida</taxon>
        <taxon>eudicotyledons</taxon>
        <taxon>Gunneridae</taxon>
        <taxon>Pentapetalae</taxon>
        <taxon>asterids</taxon>
        <taxon>lamiids</taxon>
        <taxon>Lamiales</taxon>
        <taxon>Oleaceae</taxon>
        <taxon>Forsythieae</taxon>
        <taxon>Forsythia</taxon>
    </lineage>
</organism>
<gene>
    <name evidence="1" type="ORF">Fot_32175</name>
</gene>
<dbReference type="EMBL" id="JBFOLJ010000009">
    <property type="protein sequence ID" value="KAL2508528.1"/>
    <property type="molecule type" value="Genomic_DNA"/>
</dbReference>